<evidence type="ECO:0000313" key="1">
    <source>
        <dbReference type="EMBL" id="GAP13865.1"/>
    </source>
</evidence>
<proteinExistence type="predicted"/>
<reference evidence="1" key="1">
    <citation type="submission" date="2015-07" db="EMBL/GenBank/DDBJ databases">
        <title>Draft Genome Sequences of Anaerolinea thermolimosa IMO-1, Bellilinea caldifistulae GOMI-1, Leptolinea tardivitalis YMTK-2, Levilinea saccharolytica KIBI-1,Longilinea arvoryzae KOME-1, Previously Described as Members of the Anaerolineaceae (Chloroflexi).</title>
        <authorList>
            <person name="Sekiguchi Y."/>
            <person name="Ohashi A."/>
            <person name="Matsuura N."/>
            <person name="Tourlousse M.D."/>
        </authorList>
    </citation>
    <scope>NUCLEOTIDE SEQUENCE [LARGE SCALE GENOMIC DNA]</scope>
    <source>
        <strain evidence="1">KOME-1</strain>
    </source>
</reference>
<protein>
    <submittedName>
        <fullName evidence="1">Uncharacterized protein</fullName>
    </submittedName>
</protein>
<dbReference type="EMBL" id="DF967972">
    <property type="protein sequence ID" value="GAP13865.1"/>
    <property type="molecule type" value="Genomic_DNA"/>
</dbReference>
<evidence type="ECO:0000313" key="2">
    <source>
        <dbReference type="Proteomes" id="UP000055060"/>
    </source>
</evidence>
<gene>
    <name evidence="1" type="ORF">LARV_01624</name>
</gene>
<sequence>MEDLSQNDIRILLKTFGIQANEAILSHLMNAQTGKPLLLRITLEDLTDYGDRPPKAPLHLEVEGQVRC</sequence>
<dbReference type="AlphaFoldDB" id="A0A0S7BEI4"/>
<keyword evidence="2" id="KW-1185">Reference proteome</keyword>
<dbReference type="RefSeq" id="WP_075073170.1">
    <property type="nucleotide sequence ID" value="NZ_DF967972.1"/>
</dbReference>
<name>A0A0S7BEI4_9CHLR</name>
<accession>A0A0S7BEI4</accession>
<dbReference type="OrthoDB" id="166527at2"/>
<dbReference type="STRING" id="360412.LARV_01624"/>
<organism evidence="1">
    <name type="scientific">Longilinea arvoryzae</name>
    <dbReference type="NCBI Taxonomy" id="360412"/>
    <lineage>
        <taxon>Bacteria</taxon>
        <taxon>Bacillati</taxon>
        <taxon>Chloroflexota</taxon>
        <taxon>Anaerolineae</taxon>
        <taxon>Anaerolineales</taxon>
        <taxon>Anaerolineaceae</taxon>
        <taxon>Longilinea</taxon>
    </lineage>
</organism>
<dbReference type="Proteomes" id="UP000055060">
    <property type="component" value="Unassembled WGS sequence"/>
</dbReference>